<dbReference type="RefSeq" id="WP_125245481.1">
    <property type="nucleotide sequence ID" value="NZ_RSED01000031.1"/>
</dbReference>
<keyword evidence="3" id="KW-1185">Reference proteome</keyword>
<accession>A0A426V2D1</accession>
<gene>
    <name evidence="2" type="ORF">EIP75_22685</name>
</gene>
<dbReference type="PROSITE" id="PS51257">
    <property type="entry name" value="PROKAR_LIPOPROTEIN"/>
    <property type="match status" value="1"/>
</dbReference>
<proteinExistence type="predicted"/>
<evidence type="ECO:0008006" key="4">
    <source>
        <dbReference type="Google" id="ProtNLM"/>
    </source>
</evidence>
<dbReference type="AlphaFoldDB" id="A0A426V2D1"/>
<organism evidence="2 3">
    <name type="scientific">Aquabacterium soli</name>
    <dbReference type="NCBI Taxonomy" id="2493092"/>
    <lineage>
        <taxon>Bacteria</taxon>
        <taxon>Pseudomonadati</taxon>
        <taxon>Pseudomonadota</taxon>
        <taxon>Betaproteobacteria</taxon>
        <taxon>Burkholderiales</taxon>
        <taxon>Aquabacterium</taxon>
    </lineage>
</organism>
<comment type="caution">
    <text evidence="2">The sequence shown here is derived from an EMBL/GenBank/DDBJ whole genome shotgun (WGS) entry which is preliminary data.</text>
</comment>
<dbReference type="EMBL" id="RSED01000031">
    <property type="protein sequence ID" value="RRS00987.1"/>
    <property type="molecule type" value="Genomic_DNA"/>
</dbReference>
<protein>
    <recommendedName>
        <fullName evidence="4">Lipoprotein</fullName>
    </recommendedName>
</protein>
<evidence type="ECO:0000313" key="2">
    <source>
        <dbReference type="EMBL" id="RRS00987.1"/>
    </source>
</evidence>
<sequence length="337" mass="36652">MTRLLTASVAAASVLTMSGCALLQSATSGVTLNIIEEGFTPPALAMGDVDMVCNFSMVNAPLVGAAREFHGDPSLAETVMFSAAGVCSESQALGEELRYLRAVREKRADEATDARVAQKRLLALTAERQYTSFKRMRDKLEQKYFFKYGQDCPRFKRDFDELVYMLGSLSGVQAMTNDIAAQQSVGVPTDIAPQAAFAMTCLDNNKWWGVPQATRAAVWSIIPGGAEGKDLKGMFDSSMAIGEAKGVRLSHVVNAIAAASADDTATIRTIIKRSATVQNFKVNKQYRFLDVVAQAQLQNISDRLWTQNTGSRTPFNSLGKFWDDKADAGVDVDSFLK</sequence>
<feature type="signal peptide" evidence="1">
    <location>
        <begin position="1"/>
        <end position="23"/>
    </location>
</feature>
<reference evidence="2 3" key="1">
    <citation type="submission" date="2018-12" db="EMBL/GenBank/DDBJ databases">
        <title>The whole draft genome of Aquabacterium sp. SJQ9.</title>
        <authorList>
            <person name="Sun L."/>
            <person name="Gao X."/>
            <person name="Chen W."/>
            <person name="Huang K."/>
        </authorList>
    </citation>
    <scope>NUCLEOTIDE SEQUENCE [LARGE SCALE GENOMIC DNA]</scope>
    <source>
        <strain evidence="2 3">SJQ9</strain>
    </source>
</reference>
<feature type="chain" id="PRO_5019001819" description="Lipoprotein" evidence="1">
    <location>
        <begin position="24"/>
        <end position="337"/>
    </location>
</feature>
<name>A0A426V2D1_9BURK</name>
<evidence type="ECO:0000313" key="3">
    <source>
        <dbReference type="Proteomes" id="UP000269265"/>
    </source>
</evidence>
<dbReference type="OrthoDB" id="318536at2"/>
<keyword evidence="1" id="KW-0732">Signal</keyword>
<dbReference type="Proteomes" id="UP000269265">
    <property type="component" value="Unassembled WGS sequence"/>
</dbReference>
<evidence type="ECO:0000256" key="1">
    <source>
        <dbReference type="SAM" id="SignalP"/>
    </source>
</evidence>